<keyword evidence="1" id="KW-0812">Transmembrane</keyword>
<gene>
    <name evidence="2" type="ORF">H1R20_g1641</name>
</gene>
<evidence type="ECO:0000313" key="2">
    <source>
        <dbReference type="EMBL" id="KAJ2935453.1"/>
    </source>
</evidence>
<organism evidence="2 3">
    <name type="scientific">Candolleomyces eurysporus</name>
    <dbReference type="NCBI Taxonomy" id="2828524"/>
    <lineage>
        <taxon>Eukaryota</taxon>
        <taxon>Fungi</taxon>
        <taxon>Dikarya</taxon>
        <taxon>Basidiomycota</taxon>
        <taxon>Agaricomycotina</taxon>
        <taxon>Agaricomycetes</taxon>
        <taxon>Agaricomycetidae</taxon>
        <taxon>Agaricales</taxon>
        <taxon>Agaricineae</taxon>
        <taxon>Psathyrellaceae</taxon>
        <taxon>Candolleomyces</taxon>
    </lineage>
</organism>
<feature type="non-terminal residue" evidence="2">
    <location>
        <position position="334"/>
    </location>
</feature>
<dbReference type="AlphaFoldDB" id="A0A9W8MNI5"/>
<feature type="transmembrane region" description="Helical" evidence="1">
    <location>
        <begin position="141"/>
        <end position="163"/>
    </location>
</feature>
<reference evidence="2" key="1">
    <citation type="submission" date="2022-06" db="EMBL/GenBank/DDBJ databases">
        <title>Genome Sequence of Candolleomyces eurysporus.</title>
        <authorList>
            <person name="Buettner E."/>
        </authorList>
    </citation>
    <scope>NUCLEOTIDE SEQUENCE</scope>
    <source>
        <strain evidence="2">VTCC 930004</strain>
    </source>
</reference>
<feature type="transmembrane region" description="Helical" evidence="1">
    <location>
        <begin position="32"/>
        <end position="55"/>
    </location>
</feature>
<name>A0A9W8MNI5_9AGAR</name>
<dbReference type="EMBL" id="JANBPK010000513">
    <property type="protein sequence ID" value="KAJ2935453.1"/>
    <property type="molecule type" value="Genomic_DNA"/>
</dbReference>
<sequence>MVEVGIHLFMALYGLSVFLETPEPLRKGRKRYIAASFVITTLTALTASLDMANYFQTLFKSTSTDHWHELFHSSYGGWSNLTSSASLGLVIIIGDALLVYRCYKVCVEYWWVIIIPMMTSLSALVFYFVPYYPNDSETPLIYSVVSTLLTVLTNIIVTALITIRLLRARRTLEKLLPSADVRVYTGVIAILIESAAPLTIFGIITGAMKLVGLATSQDSGGRIVSENLFESLFYSFCALSPHMIIFRVTTGRSFTNLPLAKDGVLTNPIQFAHRTAESSFLQSALNREFGQNGGADTEQGLDSCVGELASQTRTSIIHVAREKWNDGGDVEKAG</sequence>
<evidence type="ECO:0000256" key="1">
    <source>
        <dbReference type="SAM" id="Phobius"/>
    </source>
</evidence>
<dbReference type="OrthoDB" id="3357408at2759"/>
<feature type="transmembrane region" description="Helical" evidence="1">
    <location>
        <begin position="109"/>
        <end position="129"/>
    </location>
</feature>
<protein>
    <submittedName>
        <fullName evidence="2">Uncharacterized protein</fullName>
    </submittedName>
</protein>
<keyword evidence="1" id="KW-1133">Transmembrane helix</keyword>
<comment type="caution">
    <text evidence="2">The sequence shown here is derived from an EMBL/GenBank/DDBJ whole genome shotgun (WGS) entry which is preliminary data.</text>
</comment>
<feature type="transmembrane region" description="Helical" evidence="1">
    <location>
        <begin position="6"/>
        <end position="25"/>
    </location>
</feature>
<keyword evidence="3" id="KW-1185">Reference proteome</keyword>
<feature type="transmembrane region" description="Helical" evidence="1">
    <location>
        <begin position="183"/>
        <end position="208"/>
    </location>
</feature>
<dbReference type="Proteomes" id="UP001140091">
    <property type="component" value="Unassembled WGS sequence"/>
</dbReference>
<evidence type="ECO:0000313" key="3">
    <source>
        <dbReference type="Proteomes" id="UP001140091"/>
    </source>
</evidence>
<proteinExistence type="predicted"/>
<feature type="transmembrane region" description="Helical" evidence="1">
    <location>
        <begin position="75"/>
        <end position="97"/>
    </location>
</feature>
<accession>A0A9W8MNI5</accession>
<keyword evidence="1" id="KW-0472">Membrane</keyword>